<dbReference type="Proteomes" id="UP000198817">
    <property type="component" value="Unassembled WGS sequence"/>
</dbReference>
<dbReference type="InterPro" id="IPR001763">
    <property type="entry name" value="Rhodanese-like_dom"/>
</dbReference>
<dbReference type="InterPro" id="IPR036873">
    <property type="entry name" value="Rhodanese-like_dom_sf"/>
</dbReference>
<evidence type="ECO:0000256" key="2">
    <source>
        <dbReference type="ARBA" id="ARBA00022737"/>
    </source>
</evidence>
<accession>A0A1I7H2B6</accession>
<feature type="domain" description="Rhodanese" evidence="3">
    <location>
        <begin position="525"/>
        <end position="589"/>
    </location>
</feature>
<dbReference type="SMART" id="SM00635">
    <property type="entry name" value="BID_2"/>
    <property type="match status" value="1"/>
</dbReference>
<reference evidence="4 5" key="1">
    <citation type="submission" date="2016-10" db="EMBL/GenBank/DDBJ databases">
        <authorList>
            <person name="de Groot N.N."/>
        </authorList>
    </citation>
    <scope>NUCLEOTIDE SEQUENCE [LARGE SCALE GENOMIC DNA]</scope>
    <source>
        <strain evidence="4 5">KHGC13</strain>
    </source>
</reference>
<dbReference type="Gene3D" id="2.60.40.1080">
    <property type="match status" value="1"/>
</dbReference>
<dbReference type="EMBL" id="FPBT01000011">
    <property type="protein sequence ID" value="SFU54847.1"/>
    <property type="molecule type" value="Genomic_DNA"/>
</dbReference>
<keyword evidence="2" id="KW-0677">Repeat</keyword>
<proteinExistence type="predicted"/>
<dbReference type="InterPro" id="IPR045078">
    <property type="entry name" value="TST/MPST-like"/>
</dbReference>
<evidence type="ECO:0000256" key="1">
    <source>
        <dbReference type="ARBA" id="ARBA00022679"/>
    </source>
</evidence>
<dbReference type="InterPro" id="IPR001307">
    <property type="entry name" value="Thiosulphate_STrfase_CS"/>
</dbReference>
<keyword evidence="4" id="KW-0670">Pyruvate</keyword>
<dbReference type="RefSeq" id="WP_177207413.1">
    <property type="nucleotide sequence ID" value="NZ_FOWF01000012.1"/>
</dbReference>
<keyword evidence="1 4" id="KW-0808">Transferase</keyword>
<keyword evidence="5" id="KW-1185">Reference proteome</keyword>
<feature type="domain" description="Rhodanese" evidence="3">
    <location>
        <begin position="136"/>
        <end position="255"/>
    </location>
</feature>
<dbReference type="InterPro" id="IPR008964">
    <property type="entry name" value="Invasin/intimin_cell_adhesion"/>
</dbReference>
<protein>
    <submittedName>
        <fullName evidence="4">Thiosulfate/3-mercaptopyruvate sulfurtransferase</fullName>
    </submittedName>
</protein>
<dbReference type="Gene3D" id="3.40.250.10">
    <property type="entry name" value="Rhodanese-like domain"/>
    <property type="match status" value="3"/>
</dbReference>
<evidence type="ECO:0000313" key="5">
    <source>
        <dbReference type="Proteomes" id="UP000198817"/>
    </source>
</evidence>
<dbReference type="PANTHER" id="PTHR11364">
    <property type="entry name" value="THIOSULFATE SULFERTANSFERASE"/>
    <property type="match status" value="1"/>
</dbReference>
<dbReference type="Pfam" id="PF02368">
    <property type="entry name" value="Big_2"/>
    <property type="match status" value="1"/>
</dbReference>
<dbReference type="STRING" id="155865.SAMN05216515_11233"/>
<organism evidence="4 5">
    <name type="scientific">Eubacterium pyruvativorans</name>
    <dbReference type="NCBI Taxonomy" id="155865"/>
    <lineage>
        <taxon>Bacteria</taxon>
        <taxon>Bacillati</taxon>
        <taxon>Bacillota</taxon>
        <taxon>Clostridia</taxon>
        <taxon>Eubacteriales</taxon>
        <taxon>Eubacteriaceae</taxon>
        <taxon>Eubacterium</taxon>
    </lineage>
</organism>
<dbReference type="Pfam" id="PF00581">
    <property type="entry name" value="Rhodanese"/>
    <property type="match status" value="3"/>
</dbReference>
<dbReference type="InterPro" id="IPR003343">
    <property type="entry name" value="Big_2"/>
</dbReference>
<dbReference type="AlphaFoldDB" id="A0A1I7H2B6"/>
<dbReference type="SUPFAM" id="SSF49373">
    <property type="entry name" value="Invasin/intimin cell-adhesion fragments"/>
    <property type="match status" value="1"/>
</dbReference>
<dbReference type="GO" id="GO:0004792">
    <property type="term" value="F:thiosulfate-cyanide sulfurtransferase activity"/>
    <property type="evidence" value="ECO:0007669"/>
    <property type="project" value="InterPro"/>
</dbReference>
<evidence type="ECO:0000259" key="3">
    <source>
        <dbReference type="PROSITE" id="PS50206"/>
    </source>
</evidence>
<evidence type="ECO:0000313" key="4">
    <source>
        <dbReference type="EMBL" id="SFU54847.1"/>
    </source>
</evidence>
<gene>
    <name evidence="4" type="ORF">SAMN05216508_11133</name>
</gene>
<dbReference type="PROSITE" id="PS50206">
    <property type="entry name" value="RHODANESE_3"/>
    <property type="match status" value="3"/>
</dbReference>
<feature type="domain" description="Rhodanese" evidence="3">
    <location>
        <begin position="324"/>
        <end position="435"/>
    </location>
</feature>
<name>A0A1I7H2B6_9FIRM</name>
<sequence>MNQSHGLLRKSLISVLILLVAVTFLGMDPSYAAAKKPAKLKVSSSVKMTTAYTKKLNVKVTPSNSSKVTFKSSNPSIVSVSKSGKMTGKKLGTAKITVKTAKKTKSGKYLTKKVKVTVGICDTTKASEVKAYASDSSAKTVLVDARTADSYSGWALGSDKVGGHLKNAVSFSAQWLTVPYTTDTNEKHIPASENQTREDLLNRELKSNGMTKSKSYIIYDTNGKDAKTVAKYLINKKGFRSVCVYNAKKEFATASTKTESYKNYNLYVPAEVVKNISDHVVKGTALNDQAKTIVGDNNIVILDAAYASTGKYTKDGYNMDAPIDWSQEAYAKGHVPGAYPISTDDFEPEEPTDRSTSTSYRLRHTANGDIDDAKLIELAEKAGVTKDSCVIVTGFSSTLATSRIAVILKYLGVNNIHIMSEQKKGWEAKGYDLETGVNTPKQVSFGADKALNPDVIDTTAEFEKGLKRSDFQGVDMRTDAEWNGLASGYGYHDLAGRIAGTVHSPSGIGWNSSIVNYENPDFSMRTPAEIEALWKATGVDPSKHLSFFCGSGWRVSEVVWDAWVMGYTNTSIYSDGWQVWSNSGNDYIDKNGNTVHYDSATKTVVASK</sequence>
<dbReference type="PANTHER" id="PTHR11364:SF27">
    <property type="entry name" value="SULFURTRANSFERASE"/>
    <property type="match status" value="1"/>
</dbReference>
<dbReference type="SUPFAM" id="SSF52821">
    <property type="entry name" value="Rhodanese/Cell cycle control phosphatase"/>
    <property type="match status" value="3"/>
</dbReference>
<dbReference type="SMART" id="SM00450">
    <property type="entry name" value="RHOD"/>
    <property type="match status" value="3"/>
</dbReference>
<dbReference type="PROSITE" id="PS00380">
    <property type="entry name" value="RHODANESE_1"/>
    <property type="match status" value="1"/>
</dbReference>